<dbReference type="InterPro" id="IPR050818">
    <property type="entry name" value="KCNH_animal-type"/>
</dbReference>
<dbReference type="GO" id="GO:0042391">
    <property type="term" value="P:regulation of membrane potential"/>
    <property type="evidence" value="ECO:0007669"/>
    <property type="project" value="TreeGrafter"/>
</dbReference>
<dbReference type="GO" id="GO:0005886">
    <property type="term" value="C:plasma membrane"/>
    <property type="evidence" value="ECO:0007669"/>
    <property type="project" value="TreeGrafter"/>
</dbReference>
<dbReference type="Gene3D" id="1.10.287.70">
    <property type="match status" value="1"/>
</dbReference>
<feature type="compositionally biased region" description="Low complexity" evidence="1">
    <location>
        <begin position="619"/>
        <end position="630"/>
    </location>
</feature>
<feature type="domain" description="Potassium channel" evidence="2">
    <location>
        <begin position="170"/>
        <end position="233"/>
    </location>
</feature>
<evidence type="ECO:0000259" key="2">
    <source>
        <dbReference type="Pfam" id="PF07885"/>
    </source>
</evidence>
<dbReference type="GO" id="GO:0005249">
    <property type="term" value="F:voltage-gated potassium channel activity"/>
    <property type="evidence" value="ECO:0007669"/>
    <property type="project" value="TreeGrafter"/>
</dbReference>
<proteinExistence type="predicted"/>
<accession>W7XDJ9</accession>
<protein>
    <submittedName>
        <fullName evidence="3">Cation channel family protein</fullName>
    </submittedName>
</protein>
<dbReference type="KEGG" id="tet:TTHERM_000532408"/>
<dbReference type="SUPFAM" id="SSF51206">
    <property type="entry name" value="cAMP-binding domain-like"/>
    <property type="match status" value="1"/>
</dbReference>
<dbReference type="SUPFAM" id="SSF81324">
    <property type="entry name" value="Voltage-gated potassium channels"/>
    <property type="match status" value="1"/>
</dbReference>
<dbReference type="PANTHER" id="PTHR10217">
    <property type="entry name" value="VOLTAGE AND LIGAND GATED POTASSIUM CHANNEL"/>
    <property type="match status" value="1"/>
</dbReference>
<dbReference type="Proteomes" id="UP000009168">
    <property type="component" value="Unassembled WGS sequence"/>
</dbReference>
<dbReference type="Pfam" id="PF07885">
    <property type="entry name" value="Ion_trans_2"/>
    <property type="match status" value="1"/>
</dbReference>
<name>W7XDJ9_TETTS</name>
<dbReference type="EMBL" id="GG662455">
    <property type="protein sequence ID" value="EWS71916.1"/>
    <property type="molecule type" value="Genomic_DNA"/>
</dbReference>
<dbReference type="OrthoDB" id="433309at2759"/>
<feature type="region of interest" description="Disordered" evidence="1">
    <location>
        <begin position="611"/>
        <end position="640"/>
    </location>
</feature>
<gene>
    <name evidence="3" type="ORF">TTHERM_000532408</name>
</gene>
<sequence>MLFQESNDLIKGAMIRRQQFIINMEEGAPQKNISLQELEGESTCQQAQSLRNDKNENVSPVFNLNESKILLYNTTDALNCITGQNQYLNVLNENNLSKSQESQIYYQHTMLESQSKDECLYEKKDNYLKKQSQFDKFLKNDDINPTHLFACGFYFLGRSEDDYSWLMQQNIINNNWQHNYITSFYFSIITINTIGYGDITPVTTLERIYVSGMITITCAVFGYSINTIGEILKQSQLKHKSFKIQQREVLNYLLQRNVSKQLRIKAIRQLESISAHESFSQGEYVLQKLNNQLKDEIKIDQYGQILFNNKLLTSIFSKPFLEKLCLKMKELKFLSLNKVNPSILQKLGVLLDSSIFYALQITNILQKLKLYLGQYFLNIKILLIYYTNFLTIINVSAVNNLIMRYIIVHLSLQSQIETQQQKDINFLHFNVDLKSKEKKIRQTLNQLDDKFFLQNIPKINLVKESQTNLKSNFLIENQDDDEEIVTNTFLQNEQTSIQQESLSVTQNKQNQNGSQILSSYLDIYKKKTEDLQSKVLLSSVYEQDKQPNINSLQIMYPELISKKRISFDDVIDQDLFGSSNKSYQKINNNLDQLNQDILKKQNYSQSNREITENQEQGGIDNDSSSIHNNNTHGSSSLMSNRVPFNKSIRRGYNQNNKLAEQFLNNPDFFKLICQNIDNLSNLNKKLSLTASQQLFNRSINQILDSVSQMNPFENLFDRQKDFKLYFPNFNLERVLQAYKQKQTSKLRYFRIKKQSFLQKNIGIKKKTQEASIEKSPQSLSNKTKFFQKVII</sequence>
<keyword evidence="4" id="KW-1185">Reference proteome</keyword>
<dbReference type="PANTHER" id="PTHR10217:SF435">
    <property type="entry name" value="POTASSIUM VOLTAGE-GATED CHANNEL PROTEIN EAG"/>
    <property type="match status" value="1"/>
</dbReference>
<dbReference type="GeneID" id="24439442"/>
<evidence type="ECO:0000313" key="4">
    <source>
        <dbReference type="Proteomes" id="UP000009168"/>
    </source>
</evidence>
<dbReference type="InParanoid" id="W7XDJ9"/>
<reference evidence="4" key="1">
    <citation type="journal article" date="2006" name="PLoS Biol.">
        <title>Macronuclear genome sequence of the ciliate Tetrahymena thermophila, a model eukaryote.</title>
        <authorList>
            <person name="Eisen J.A."/>
            <person name="Coyne R.S."/>
            <person name="Wu M."/>
            <person name="Wu D."/>
            <person name="Thiagarajan M."/>
            <person name="Wortman J.R."/>
            <person name="Badger J.H."/>
            <person name="Ren Q."/>
            <person name="Amedeo P."/>
            <person name="Jones K.M."/>
            <person name="Tallon L.J."/>
            <person name="Delcher A.L."/>
            <person name="Salzberg S.L."/>
            <person name="Silva J.C."/>
            <person name="Haas B.J."/>
            <person name="Majoros W.H."/>
            <person name="Farzad M."/>
            <person name="Carlton J.M."/>
            <person name="Smith R.K. Jr."/>
            <person name="Garg J."/>
            <person name="Pearlman R.E."/>
            <person name="Karrer K.M."/>
            <person name="Sun L."/>
            <person name="Manning G."/>
            <person name="Elde N.C."/>
            <person name="Turkewitz A.P."/>
            <person name="Asai D.J."/>
            <person name="Wilkes D.E."/>
            <person name="Wang Y."/>
            <person name="Cai H."/>
            <person name="Collins K."/>
            <person name="Stewart B.A."/>
            <person name="Lee S.R."/>
            <person name="Wilamowska K."/>
            <person name="Weinberg Z."/>
            <person name="Ruzzo W.L."/>
            <person name="Wloga D."/>
            <person name="Gaertig J."/>
            <person name="Frankel J."/>
            <person name="Tsao C.-C."/>
            <person name="Gorovsky M.A."/>
            <person name="Keeling P.J."/>
            <person name="Waller R.F."/>
            <person name="Patron N.J."/>
            <person name="Cherry J.M."/>
            <person name="Stover N.A."/>
            <person name="Krieger C.J."/>
            <person name="del Toro C."/>
            <person name="Ryder H.F."/>
            <person name="Williamson S.C."/>
            <person name="Barbeau R.A."/>
            <person name="Hamilton E.P."/>
            <person name="Orias E."/>
        </authorList>
    </citation>
    <scope>NUCLEOTIDE SEQUENCE [LARGE SCALE GENOMIC DNA]</scope>
    <source>
        <strain evidence="4">SB210</strain>
    </source>
</reference>
<evidence type="ECO:0000256" key="1">
    <source>
        <dbReference type="SAM" id="MobiDB-lite"/>
    </source>
</evidence>
<dbReference type="AlphaFoldDB" id="W7XDJ9"/>
<dbReference type="InterPro" id="IPR013099">
    <property type="entry name" value="K_chnl_dom"/>
</dbReference>
<evidence type="ECO:0000313" key="3">
    <source>
        <dbReference type="EMBL" id="EWS71916.1"/>
    </source>
</evidence>
<dbReference type="InterPro" id="IPR018490">
    <property type="entry name" value="cNMP-bd_dom_sf"/>
</dbReference>
<organism evidence="3 4">
    <name type="scientific">Tetrahymena thermophila (strain SB210)</name>
    <dbReference type="NCBI Taxonomy" id="312017"/>
    <lineage>
        <taxon>Eukaryota</taxon>
        <taxon>Sar</taxon>
        <taxon>Alveolata</taxon>
        <taxon>Ciliophora</taxon>
        <taxon>Intramacronucleata</taxon>
        <taxon>Oligohymenophorea</taxon>
        <taxon>Hymenostomatida</taxon>
        <taxon>Tetrahymenina</taxon>
        <taxon>Tetrahymenidae</taxon>
        <taxon>Tetrahymena</taxon>
    </lineage>
</organism>
<dbReference type="RefSeq" id="XP_012655545.1">
    <property type="nucleotide sequence ID" value="XM_012800091.1"/>
</dbReference>